<sequence>MASATYFQRGEALDYTNTGSSKIEVGTVVKIGTRIGIVGDDINPKATGVIHVTGVYEFKKTGTNEIKMGTTVYFDGNGITETAGSNAVAGYAAEDTAASATSIKVKIG</sequence>
<organism evidence="1 2">
    <name type="scientific">Lachnoanaerobaculum saburreum</name>
    <dbReference type="NCBI Taxonomy" id="467210"/>
    <lineage>
        <taxon>Bacteria</taxon>
        <taxon>Bacillati</taxon>
        <taxon>Bacillota</taxon>
        <taxon>Clostridia</taxon>
        <taxon>Lachnospirales</taxon>
        <taxon>Lachnospiraceae</taxon>
        <taxon>Lachnoanaerobaculum</taxon>
    </lineage>
</organism>
<protein>
    <recommendedName>
        <fullName evidence="3">RecA/RadA recombinase</fullName>
    </recommendedName>
</protein>
<dbReference type="STRING" id="467210.HMPREF1866_00393"/>
<dbReference type="Proteomes" id="UP000070394">
    <property type="component" value="Unassembled WGS sequence"/>
</dbReference>
<dbReference type="EMBL" id="LSDA01000011">
    <property type="protein sequence ID" value="KXB60612.1"/>
    <property type="molecule type" value="Genomic_DNA"/>
</dbReference>
<evidence type="ECO:0000313" key="2">
    <source>
        <dbReference type="Proteomes" id="UP000070394"/>
    </source>
</evidence>
<keyword evidence="2" id="KW-1185">Reference proteome</keyword>
<proteinExistence type="predicted"/>
<dbReference type="OrthoDB" id="1682205at2"/>
<evidence type="ECO:0008006" key="3">
    <source>
        <dbReference type="Google" id="ProtNLM"/>
    </source>
</evidence>
<dbReference type="RefSeq" id="WP_060930360.1">
    <property type="nucleotide sequence ID" value="NZ_KQ959775.1"/>
</dbReference>
<evidence type="ECO:0000313" key="1">
    <source>
        <dbReference type="EMBL" id="KXB60612.1"/>
    </source>
</evidence>
<dbReference type="InterPro" id="IPR011231">
    <property type="entry name" value="Phage_VT1-Sakai_H0018"/>
</dbReference>
<gene>
    <name evidence="1" type="ORF">HMPREF1866_00393</name>
</gene>
<dbReference type="AlphaFoldDB" id="A0A133ZYU5"/>
<dbReference type="Pfam" id="PF09956">
    <property type="entry name" value="Phage_cement_2"/>
    <property type="match status" value="1"/>
</dbReference>
<name>A0A133ZYU5_9FIRM</name>
<accession>A0A133ZYU5</accession>
<reference evidence="2" key="1">
    <citation type="submission" date="2016-01" db="EMBL/GenBank/DDBJ databases">
        <authorList>
            <person name="Mitreva M."/>
            <person name="Pepin K.H."/>
            <person name="Mihindukulasuriya K.A."/>
            <person name="Fulton R."/>
            <person name="Fronick C."/>
            <person name="O'Laughlin M."/>
            <person name="Miner T."/>
            <person name="Herter B."/>
            <person name="Rosa B.A."/>
            <person name="Cordes M."/>
            <person name="Tomlinson C."/>
            <person name="Wollam A."/>
            <person name="Palsikar V.B."/>
            <person name="Mardis E.R."/>
            <person name="Wilson R.K."/>
        </authorList>
    </citation>
    <scope>NUCLEOTIDE SEQUENCE [LARGE SCALE GENOMIC DNA]</scope>
    <source>
        <strain evidence="2">DNF00896</strain>
    </source>
</reference>
<comment type="caution">
    <text evidence="1">The sequence shown here is derived from an EMBL/GenBank/DDBJ whole genome shotgun (WGS) entry which is preliminary data.</text>
</comment>
<dbReference type="PATRIC" id="fig|467210.3.peg.388"/>